<dbReference type="Pfam" id="PF03372">
    <property type="entry name" value="Exo_endo_phos"/>
    <property type="match status" value="1"/>
</dbReference>
<proteinExistence type="predicted"/>
<feature type="region of interest" description="Disordered" evidence="1">
    <location>
        <begin position="1"/>
        <end position="35"/>
    </location>
</feature>
<dbReference type="InterPro" id="IPR036691">
    <property type="entry name" value="Endo/exonu/phosph_ase_sf"/>
</dbReference>
<organism evidence="3">
    <name type="scientific">Amphora coffeiformis</name>
    <dbReference type="NCBI Taxonomy" id="265554"/>
    <lineage>
        <taxon>Eukaryota</taxon>
        <taxon>Sar</taxon>
        <taxon>Stramenopiles</taxon>
        <taxon>Ochrophyta</taxon>
        <taxon>Bacillariophyta</taxon>
        <taxon>Bacillariophyceae</taxon>
        <taxon>Bacillariophycidae</taxon>
        <taxon>Thalassiophysales</taxon>
        <taxon>Catenulaceae</taxon>
        <taxon>Amphora</taxon>
    </lineage>
</organism>
<dbReference type="AlphaFoldDB" id="A0A7S3L529"/>
<feature type="domain" description="Endonuclease/exonuclease/phosphatase" evidence="2">
    <location>
        <begin position="73"/>
        <end position="318"/>
    </location>
</feature>
<evidence type="ECO:0000259" key="2">
    <source>
        <dbReference type="Pfam" id="PF03372"/>
    </source>
</evidence>
<feature type="compositionally biased region" description="Polar residues" evidence="1">
    <location>
        <begin position="1"/>
        <end position="15"/>
    </location>
</feature>
<reference evidence="3" key="1">
    <citation type="submission" date="2021-01" db="EMBL/GenBank/DDBJ databases">
        <authorList>
            <person name="Corre E."/>
            <person name="Pelletier E."/>
            <person name="Niang G."/>
            <person name="Scheremetjew M."/>
            <person name="Finn R."/>
            <person name="Kale V."/>
            <person name="Holt S."/>
            <person name="Cochrane G."/>
            <person name="Meng A."/>
            <person name="Brown T."/>
            <person name="Cohen L."/>
        </authorList>
    </citation>
    <scope>NUCLEOTIDE SEQUENCE</scope>
    <source>
        <strain evidence="3">CCMP127</strain>
    </source>
</reference>
<dbReference type="InterPro" id="IPR050410">
    <property type="entry name" value="CCR4/nocturin_mRNA_transcr"/>
</dbReference>
<feature type="compositionally biased region" description="Low complexity" evidence="1">
    <location>
        <begin position="393"/>
        <end position="413"/>
    </location>
</feature>
<dbReference type="EMBL" id="HBIM01008690">
    <property type="protein sequence ID" value="CAE0409768.1"/>
    <property type="molecule type" value="Transcribed_RNA"/>
</dbReference>
<dbReference type="PANTHER" id="PTHR12121">
    <property type="entry name" value="CARBON CATABOLITE REPRESSOR PROTEIN 4"/>
    <property type="match status" value="1"/>
</dbReference>
<dbReference type="Gene3D" id="3.60.10.10">
    <property type="entry name" value="Endonuclease/exonuclease/phosphatase"/>
    <property type="match status" value="1"/>
</dbReference>
<dbReference type="PANTHER" id="PTHR12121:SF36">
    <property type="entry name" value="ENDONUCLEASE_EXONUCLEASE_PHOSPHATASE DOMAIN-CONTAINING PROTEIN"/>
    <property type="match status" value="1"/>
</dbReference>
<evidence type="ECO:0000313" key="3">
    <source>
        <dbReference type="EMBL" id="CAE0409768.1"/>
    </source>
</evidence>
<dbReference type="InterPro" id="IPR005135">
    <property type="entry name" value="Endo/exonuclease/phosphatase"/>
</dbReference>
<dbReference type="GO" id="GO:0000175">
    <property type="term" value="F:3'-5'-RNA exonuclease activity"/>
    <property type="evidence" value="ECO:0007669"/>
    <property type="project" value="TreeGrafter"/>
</dbReference>
<sequence>MVVAEQASNPRPKSNTTEEDASTSSGVNIIPPGGRFPKTQPGEFSVVSYNALAPFYHALRLPLEERDAALAVDRDARVPRSILDTAKRTGADILCLQEVEGGAQLESLQKLLAAGGDNGYDKCLWTALNPKRVEQGDIVGLAMAWRSSKFRLVDQDLYRRGMVVQLQDVITNTTVCIGNVHLPARPAAVEGRLRFTASTVRRLQQQQQQQQQQGGGGPAILCGDLNCEPKAPNLRYLERGYTPHGTLRDRNYRMRLSKKAAGALSHSLRFQHAYADQPDCAAVTVSLQGRGPGCMDHLYYTPNLPRKSVSTVVPSAVPVKKGKRSSRRERASTRPYSFLSAQQPNIQVAALLATVDESDPERTQLIRDGLPNESAGFYSDHLPVGALFVPVASSTRSATTTRGSTTTSTSSSGISAQAQQRRATFRKSAVIRQRHNAVLRAIVDTLQQDFVAPILRDVPLYKWPWIQPQRPGRTTGGSVMKKKGRAPDLCCVVDQTLIVLEVTVVAAEKVNDAYQEKRDKYQDVMDILATVDSVAVQQAGLSVGDHALVICLDEAGNLASQSQQDLEHLVKLCGREVDSVTEALVQEFQAICQSFDASPSL</sequence>
<name>A0A7S3L529_9STRA</name>
<dbReference type="SUPFAM" id="SSF56219">
    <property type="entry name" value="DNase I-like"/>
    <property type="match status" value="1"/>
</dbReference>
<protein>
    <recommendedName>
        <fullName evidence="2">Endonuclease/exonuclease/phosphatase domain-containing protein</fullName>
    </recommendedName>
</protein>
<evidence type="ECO:0000256" key="1">
    <source>
        <dbReference type="SAM" id="MobiDB-lite"/>
    </source>
</evidence>
<accession>A0A7S3L529</accession>
<gene>
    <name evidence="3" type="ORF">ACOF00016_LOCUS7369</name>
</gene>
<feature type="region of interest" description="Disordered" evidence="1">
    <location>
        <begin position="393"/>
        <end position="419"/>
    </location>
</feature>